<reference evidence="1 2" key="1">
    <citation type="journal article" date="2019" name="Sci. Rep.">
        <title>Orb-weaving spider Araneus ventricosus genome elucidates the spidroin gene catalogue.</title>
        <authorList>
            <person name="Kono N."/>
            <person name="Nakamura H."/>
            <person name="Ohtoshi R."/>
            <person name="Moran D.A.P."/>
            <person name="Shinohara A."/>
            <person name="Yoshida Y."/>
            <person name="Fujiwara M."/>
            <person name="Mori M."/>
            <person name="Tomita M."/>
            <person name="Arakawa K."/>
        </authorList>
    </citation>
    <scope>NUCLEOTIDE SEQUENCE [LARGE SCALE GENOMIC DNA]</scope>
</reference>
<evidence type="ECO:0008006" key="3">
    <source>
        <dbReference type="Google" id="ProtNLM"/>
    </source>
</evidence>
<proteinExistence type="predicted"/>
<protein>
    <recommendedName>
        <fullName evidence="3">Reverse transcriptase domain-containing protein</fullName>
    </recommendedName>
</protein>
<accession>A0A4Y2UD61</accession>
<comment type="caution">
    <text evidence="1">The sequence shown here is derived from an EMBL/GenBank/DDBJ whole genome shotgun (WGS) entry which is preliminary data.</text>
</comment>
<dbReference type="AlphaFoldDB" id="A0A4Y2UD61"/>
<keyword evidence="2" id="KW-1185">Reference proteome</keyword>
<dbReference type="OrthoDB" id="411871at2759"/>
<organism evidence="1 2">
    <name type="scientific">Araneus ventricosus</name>
    <name type="common">Orbweaver spider</name>
    <name type="synonym">Epeira ventricosa</name>
    <dbReference type="NCBI Taxonomy" id="182803"/>
    <lineage>
        <taxon>Eukaryota</taxon>
        <taxon>Metazoa</taxon>
        <taxon>Ecdysozoa</taxon>
        <taxon>Arthropoda</taxon>
        <taxon>Chelicerata</taxon>
        <taxon>Arachnida</taxon>
        <taxon>Araneae</taxon>
        <taxon>Araneomorphae</taxon>
        <taxon>Entelegynae</taxon>
        <taxon>Araneoidea</taxon>
        <taxon>Araneidae</taxon>
        <taxon>Araneus</taxon>
    </lineage>
</organism>
<evidence type="ECO:0000313" key="2">
    <source>
        <dbReference type="Proteomes" id="UP000499080"/>
    </source>
</evidence>
<evidence type="ECO:0000313" key="1">
    <source>
        <dbReference type="EMBL" id="GBO10758.1"/>
    </source>
</evidence>
<gene>
    <name evidence="1" type="ORF">AVEN_84745_1</name>
</gene>
<dbReference type="Proteomes" id="UP000499080">
    <property type="component" value="Unassembled WGS sequence"/>
</dbReference>
<sequence>MLLNKYYVPKQLCKIFENFLRNRTVLLENEMEPWKHDVGVPQGSCARPIPWFLIENEALNKFGVDTEVKVQAFADDRLHCIVSFFSNWNFSFGYARKEG</sequence>
<dbReference type="EMBL" id="BGPR01035776">
    <property type="protein sequence ID" value="GBO10758.1"/>
    <property type="molecule type" value="Genomic_DNA"/>
</dbReference>
<name>A0A4Y2UD61_ARAVE</name>